<comment type="cofactor">
    <cofactor evidence="1">
        <name>Mg(2+)</name>
        <dbReference type="ChEBI" id="CHEBI:18420"/>
    </cofactor>
</comment>
<dbReference type="Proteomes" id="UP001595868">
    <property type="component" value="Unassembled WGS sequence"/>
</dbReference>
<evidence type="ECO:0000256" key="1">
    <source>
        <dbReference type="ARBA" id="ARBA00001946"/>
    </source>
</evidence>
<dbReference type="Gene3D" id="3.90.79.10">
    <property type="entry name" value="Nucleoside Triphosphate Pyrophosphohydrolase"/>
    <property type="match status" value="1"/>
</dbReference>
<dbReference type="EMBL" id="JBHSBN010000021">
    <property type="protein sequence ID" value="MFC4109195.1"/>
    <property type="molecule type" value="Genomic_DNA"/>
</dbReference>
<name>A0ABV8KSS3_9ACTN</name>
<feature type="domain" description="Nudix hydrolase" evidence="3">
    <location>
        <begin position="49"/>
        <end position="180"/>
    </location>
</feature>
<evidence type="ECO:0000259" key="3">
    <source>
        <dbReference type="PROSITE" id="PS51462"/>
    </source>
</evidence>
<dbReference type="PROSITE" id="PS00893">
    <property type="entry name" value="NUDIX_BOX"/>
    <property type="match status" value="1"/>
</dbReference>
<sequence length="183" mass="20853">MRPSVELVYDLVSGLEPFDDLEAEHRTDTLRWLRSTDDVFRRVKPATPDRHLVSYVVPVDPDSGNLLLVDHVNAGLWLPPGGHVEPDEHPARTARREAYEELGADAEVDERLTFLTVTRTIGIDAGHTDVSLWFVVRLRQDQPLTLDPGEFREARWWSPTDLRAADPTHFDPHLTRFLTKIGC</sequence>
<gene>
    <name evidence="4" type="ORF">ACFOX0_25095</name>
</gene>
<keyword evidence="2" id="KW-0378">Hydrolase</keyword>
<organism evidence="4 5">
    <name type="scientific">Micromonospora zhanjiangensis</name>
    <dbReference type="NCBI Taxonomy" id="1522057"/>
    <lineage>
        <taxon>Bacteria</taxon>
        <taxon>Bacillati</taxon>
        <taxon>Actinomycetota</taxon>
        <taxon>Actinomycetes</taxon>
        <taxon>Micromonosporales</taxon>
        <taxon>Micromonosporaceae</taxon>
        <taxon>Micromonospora</taxon>
    </lineage>
</organism>
<dbReference type="InterPro" id="IPR020084">
    <property type="entry name" value="NUDIX_hydrolase_CS"/>
</dbReference>
<dbReference type="InterPro" id="IPR015797">
    <property type="entry name" value="NUDIX_hydrolase-like_dom_sf"/>
</dbReference>
<dbReference type="PROSITE" id="PS51462">
    <property type="entry name" value="NUDIX"/>
    <property type="match status" value="1"/>
</dbReference>
<evidence type="ECO:0000256" key="2">
    <source>
        <dbReference type="ARBA" id="ARBA00022801"/>
    </source>
</evidence>
<comment type="caution">
    <text evidence="4">The sequence shown here is derived from an EMBL/GenBank/DDBJ whole genome shotgun (WGS) entry which is preliminary data.</text>
</comment>
<dbReference type="RefSeq" id="WP_377550298.1">
    <property type="nucleotide sequence ID" value="NZ_JBHSBN010000021.1"/>
</dbReference>
<reference evidence="5" key="1">
    <citation type="journal article" date="2019" name="Int. J. Syst. Evol. Microbiol.">
        <title>The Global Catalogue of Microorganisms (GCM) 10K type strain sequencing project: providing services to taxonomists for standard genome sequencing and annotation.</title>
        <authorList>
            <consortium name="The Broad Institute Genomics Platform"/>
            <consortium name="The Broad Institute Genome Sequencing Center for Infectious Disease"/>
            <person name="Wu L."/>
            <person name="Ma J."/>
        </authorList>
    </citation>
    <scope>NUCLEOTIDE SEQUENCE [LARGE SCALE GENOMIC DNA]</scope>
    <source>
        <strain evidence="5">2902at01</strain>
    </source>
</reference>
<accession>A0ABV8KSS3</accession>
<dbReference type="Pfam" id="PF00293">
    <property type="entry name" value="NUDIX"/>
    <property type="match status" value="1"/>
</dbReference>
<keyword evidence="5" id="KW-1185">Reference proteome</keyword>
<dbReference type="PANTHER" id="PTHR43046:SF14">
    <property type="entry name" value="MUTT_NUDIX FAMILY PROTEIN"/>
    <property type="match status" value="1"/>
</dbReference>
<protein>
    <submittedName>
        <fullName evidence="4">NUDIX domain-containing protein</fullName>
    </submittedName>
</protein>
<dbReference type="PANTHER" id="PTHR43046">
    <property type="entry name" value="GDP-MANNOSE MANNOSYL HYDROLASE"/>
    <property type="match status" value="1"/>
</dbReference>
<evidence type="ECO:0000313" key="4">
    <source>
        <dbReference type="EMBL" id="MFC4109195.1"/>
    </source>
</evidence>
<proteinExistence type="predicted"/>
<dbReference type="InterPro" id="IPR000086">
    <property type="entry name" value="NUDIX_hydrolase_dom"/>
</dbReference>
<dbReference type="SUPFAM" id="SSF55811">
    <property type="entry name" value="Nudix"/>
    <property type="match status" value="1"/>
</dbReference>
<evidence type="ECO:0000313" key="5">
    <source>
        <dbReference type="Proteomes" id="UP001595868"/>
    </source>
</evidence>